<dbReference type="PROSITE" id="PS50236">
    <property type="entry name" value="CHCR"/>
    <property type="match status" value="1"/>
</dbReference>
<evidence type="ECO:0000259" key="19">
    <source>
        <dbReference type="PROSITE" id="PS50939"/>
    </source>
</evidence>
<feature type="transmembrane region" description="Helical" evidence="17">
    <location>
        <begin position="43"/>
        <end position="62"/>
    </location>
</feature>
<keyword evidence="14" id="KW-0333">Golgi apparatus</keyword>
<evidence type="ECO:0000256" key="13">
    <source>
        <dbReference type="ARBA" id="ARBA00023228"/>
    </source>
</evidence>
<keyword evidence="21" id="KW-1185">Reference proteome</keyword>
<dbReference type="InterPro" id="IPR011990">
    <property type="entry name" value="TPR-like_helical_dom_sf"/>
</dbReference>
<dbReference type="InterPro" id="IPR045111">
    <property type="entry name" value="Vps41/Vps8"/>
</dbReference>
<evidence type="ECO:0000256" key="11">
    <source>
        <dbReference type="ARBA" id="ARBA00022989"/>
    </source>
</evidence>
<evidence type="ECO:0000256" key="9">
    <source>
        <dbReference type="ARBA" id="ARBA00022927"/>
    </source>
</evidence>
<keyword evidence="6 17" id="KW-0812">Transmembrane</keyword>
<comment type="subcellular location">
    <subcellularLocation>
        <location evidence="14">Endosome membrane</location>
        <topology evidence="14">Peripheral membrane protein</topology>
    </subcellularLocation>
    <subcellularLocation>
        <location evidence="14">Late endosome membrane</location>
        <topology evidence="14">Peripheral membrane protein</topology>
    </subcellularLocation>
    <subcellularLocation>
        <location evidence="14">Early endosome membrane</location>
        <topology evidence="14">Peripheral membrane protein</topology>
    </subcellularLocation>
    <subcellularLocation>
        <location evidence="14">Lysosome membrane</location>
        <topology evidence="14">Peripheral membrane protein</topology>
    </subcellularLocation>
    <subcellularLocation>
        <location evidence="14">Golgi apparatus</location>
        <location evidence="14">trans-Golgi network</location>
    </subcellularLocation>
    <subcellularLocation>
        <location evidence="14">Cytoplasmic vesicle</location>
        <location evidence="14">Clathrin-coated vesicle</location>
    </subcellularLocation>
    <subcellularLocation>
        <location evidence="3">Late endosome</location>
    </subcellularLocation>
    <subcellularLocation>
        <location evidence="2">Lysosome</location>
    </subcellularLocation>
    <subcellularLocation>
        <location evidence="1">Membrane</location>
    </subcellularLocation>
</comment>
<keyword evidence="12 17" id="KW-0472">Membrane</keyword>
<dbReference type="SMART" id="SM00184">
    <property type="entry name" value="RING"/>
    <property type="match status" value="1"/>
</dbReference>
<keyword evidence="8" id="KW-0862">Zinc</keyword>
<dbReference type="GO" id="GO:0005794">
    <property type="term" value="C:Golgi apparatus"/>
    <property type="evidence" value="ECO:0007669"/>
    <property type="project" value="UniProtKB-SubCell"/>
</dbReference>
<dbReference type="PANTHER" id="PTHR12616:SF1">
    <property type="entry name" value="VACUOLAR PROTEIN SORTING-ASSOCIATED PROTEIN 41 HOMOLOG"/>
    <property type="match status" value="1"/>
</dbReference>
<dbReference type="Gene3D" id="1.25.40.10">
    <property type="entry name" value="Tetratricopeptide repeat domain"/>
    <property type="match status" value="1"/>
</dbReference>
<reference evidence="20 21" key="1">
    <citation type="submission" date="2024-04" db="EMBL/GenBank/DDBJ databases">
        <authorList>
            <person name="Rising A."/>
            <person name="Reimegard J."/>
            <person name="Sonavane S."/>
            <person name="Akerstrom W."/>
            <person name="Nylinder S."/>
            <person name="Hedman E."/>
            <person name="Kallberg Y."/>
        </authorList>
    </citation>
    <scope>NUCLEOTIDE SEQUENCE [LARGE SCALE GENOMIC DNA]</scope>
</reference>
<dbReference type="Gene3D" id="3.30.40.10">
    <property type="entry name" value="Zinc/RING finger domain, C3HC4 (zinc finger)"/>
    <property type="match status" value="1"/>
</dbReference>
<dbReference type="InterPro" id="IPR013083">
    <property type="entry name" value="Znf_RING/FYVE/PHD"/>
</dbReference>
<dbReference type="EMBL" id="CAXIEN010000127">
    <property type="protein sequence ID" value="CAL1280056.1"/>
    <property type="molecule type" value="Genomic_DNA"/>
</dbReference>
<dbReference type="Pfam" id="PF03188">
    <property type="entry name" value="Cytochrom_B561"/>
    <property type="match status" value="1"/>
</dbReference>
<sequence length="1015" mass="115543">MEEMQEEERLIDNGIRSRRSWEKGNAMDSPSLDENQELGFFKVWLLISQMLGVISIALVSAWCGQYLGGFAWQSEPKIQFNHHPFFMILGLVFCYGNALLVYRVFRNQRKRSLKLLHFGLHTLAFIFTIVALKAVFDSHNLNTPQIPNLYSVHSWLGLTTVLLFALQMNESEEESTDSDTEEELEPKLCYERLSNDVPNILKKDAASCIAVHTKFLALGTHLGVIHILDHQGNNIRNKELLLHVTTVNQISIEEKGDYLASCSNDGKVAIHGLYSTDLNTSLTIERPVRSVALDPNFSKSSANRRFIIGEDKVVLYERQFLTGYKPNVLYQGEGAIRNIKWKDRFVVWASDKTVRVYDIGSSRTITVIQRDHDPSLRSDLYRCNLYWKDNSILLIGWANTVKVCQVVPSEAPKPTALPSLKDQAGPPRFYVKIISIFSTDFFICGISSFGAALVVLTVAKTAGEPVSIGSRPQLRVIEAHGEDYSLILSDILSMRGYQEYRCNDYHLDSLADEGLYFILSLKDFVVAKPRNEDDHITWLLEHKKLKEAVDAVSQSKNLRKYTLLDVGNIYLEHLLESKQYTEAAALCSTIFKDKDVWETGIYRFAEIGQLRAIAPYVPTSENLVPAVYEMILNEFLLHDQKGFLDLIRSWPSYLYSVPTIISVVLEQLALYPQSKLLLESLSELYIYDKKFDKALNVLIEIGSKDRVFELIANHNQFANIHDKVDILMSLNPPVATSMFLNNVEKIPVNLVVSKLKNKKDLLYEYLHKAFQKDPTLGEEHHGLLVELYAEHAPDQLLPFLRTSNNYSLEHALDVCQQRTLIREVVFLLGRMGNTRQALQQITEVLQDINQAIEFCKEHDDKELWEDLINSSLDKPGFITVLLQNIGTHVDPIILIQKIPNGLEIPGLRDSLVKILHDYTLQISLREGCKKILVSDCYSLLEKLNKLQKRGILVSEDQVCPLCERRLHTNDFRVGGDIMVFNCRHVFHEDCVPVFSKETETCSICSAQKRGTPGNS</sequence>
<comment type="function">
    <text evidence="14">Plays a role in vesicle-mediated protein trafficking to lysosomal compartments including the endocytic membrane transport pathways.</text>
</comment>
<feature type="transmembrane region" description="Helical" evidence="17">
    <location>
        <begin position="82"/>
        <end position="103"/>
    </location>
</feature>
<dbReference type="Proteomes" id="UP001497382">
    <property type="component" value="Unassembled WGS sequence"/>
</dbReference>
<evidence type="ECO:0000256" key="3">
    <source>
        <dbReference type="ARBA" id="ARBA00004603"/>
    </source>
</evidence>
<evidence type="ECO:0000256" key="15">
    <source>
        <dbReference type="PROSITE-ProRule" id="PRU00175"/>
    </source>
</evidence>
<dbReference type="GO" id="GO:0008270">
    <property type="term" value="F:zinc ion binding"/>
    <property type="evidence" value="ECO:0007669"/>
    <property type="project" value="UniProtKB-KW"/>
</dbReference>
<dbReference type="SMART" id="SM00665">
    <property type="entry name" value="B561"/>
    <property type="match status" value="1"/>
</dbReference>
<dbReference type="InterPro" id="IPR001841">
    <property type="entry name" value="Znf_RING"/>
</dbReference>
<dbReference type="GO" id="GO:0016236">
    <property type="term" value="P:macroautophagy"/>
    <property type="evidence" value="ECO:0007669"/>
    <property type="project" value="TreeGrafter"/>
</dbReference>
<evidence type="ECO:0000256" key="17">
    <source>
        <dbReference type="SAM" id="Phobius"/>
    </source>
</evidence>
<dbReference type="PANTHER" id="PTHR12616">
    <property type="entry name" value="VACUOLAR PROTEIN SORTING VPS41"/>
    <property type="match status" value="1"/>
</dbReference>
<proteinExistence type="inferred from homology"/>
<dbReference type="GO" id="GO:0006623">
    <property type="term" value="P:protein targeting to vacuole"/>
    <property type="evidence" value="ECO:0007669"/>
    <property type="project" value="InterPro"/>
</dbReference>
<evidence type="ECO:0000256" key="4">
    <source>
        <dbReference type="ARBA" id="ARBA00009582"/>
    </source>
</evidence>
<protein>
    <recommendedName>
        <fullName evidence="14">Vacuolar protein sorting-associated protein 41 homolog</fullName>
    </recommendedName>
</protein>
<evidence type="ECO:0000313" key="20">
    <source>
        <dbReference type="EMBL" id="CAL1280056.1"/>
    </source>
</evidence>
<dbReference type="PROSITE" id="PS50939">
    <property type="entry name" value="CYTOCHROME_B561"/>
    <property type="match status" value="1"/>
</dbReference>
<organism evidence="20 21">
    <name type="scientific">Larinioides sclopetarius</name>
    <dbReference type="NCBI Taxonomy" id="280406"/>
    <lineage>
        <taxon>Eukaryota</taxon>
        <taxon>Metazoa</taxon>
        <taxon>Ecdysozoa</taxon>
        <taxon>Arthropoda</taxon>
        <taxon>Chelicerata</taxon>
        <taxon>Arachnida</taxon>
        <taxon>Araneae</taxon>
        <taxon>Araneomorphae</taxon>
        <taxon>Entelegynae</taxon>
        <taxon>Araneoidea</taxon>
        <taxon>Araneidae</taxon>
        <taxon>Larinioides</taxon>
    </lineage>
</organism>
<keyword evidence="9 14" id="KW-0653">Protein transport</keyword>
<evidence type="ECO:0000256" key="6">
    <source>
        <dbReference type="ARBA" id="ARBA00022692"/>
    </source>
</evidence>
<dbReference type="InterPro" id="IPR016902">
    <property type="entry name" value="Vps41"/>
</dbReference>
<dbReference type="InterPro" id="IPR036322">
    <property type="entry name" value="WD40_repeat_dom_sf"/>
</dbReference>
<evidence type="ECO:0000256" key="8">
    <source>
        <dbReference type="ARBA" id="ARBA00022833"/>
    </source>
</evidence>
<evidence type="ECO:0000256" key="2">
    <source>
        <dbReference type="ARBA" id="ARBA00004371"/>
    </source>
</evidence>
<dbReference type="InterPro" id="IPR057780">
    <property type="entry name" value="Beta-prop_Vps41"/>
</dbReference>
<dbReference type="Gene3D" id="1.20.120.1770">
    <property type="match status" value="1"/>
</dbReference>
<keyword evidence="13 14" id="KW-0458">Lysosome</keyword>
<dbReference type="GO" id="GO:0031902">
    <property type="term" value="C:late endosome membrane"/>
    <property type="evidence" value="ECO:0007669"/>
    <property type="project" value="UniProtKB-SubCell"/>
</dbReference>
<dbReference type="Pfam" id="PF23411">
    <property type="entry name" value="Beta-prop_Vps41"/>
    <property type="match status" value="1"/>
</dbReference>
<evidence type="ECO:0000313" key="21">
    <source>
        <dbReference type="Proteomes" id="UP001497382"/>
    </source>
</evidence>
<keyword evidence="14" id="KW-0967">Endosome</keyword>
<keyword evidence="14" id="KW-0968">Cytoplasmic vesicle</keyword>
<evidence type="ECO:0000256" key="1">
    <source>
        <dbReference type="ARBA" id="ARBA00004370"/>
    </source>
</evidence>
<keyword evidence="5 14" id="KW-0813">Transport</keyword>
<evidence type="ECO:0000256" key="14">
    <source>
        <dbReference type="PIRNR" id="PIRNR028921"/>
    </source>
</evidence>
<keyword evidence="10" id="KW-0249">Electron transport</keyword>
<dbReference type="Pfam" id="PF23556">
    <property type="entry name" value="TPR_Vps41"/>
    <property type="match status" value="1"/>
</dbReference>
<comment type="similarity">
    <text evidence="4 14">Belongs to the VPS41 family.</text>
</comment>
<feature type="domain" description="RING-type" evidence="18">
    <location>
        <begin position="959"/>
        <end position="1005"/>
    </location>
</feature>
<evidence type="ECO:0000256" key="7">
    <source>
        <dbReference type="ARBA" id="ARBA00022771"/>
    </source>
</evidence>
<keyword evidence="7 15" id="KW-0479">Metal-binding</keyword>
<dbReference type="InterPro" id="IPR000547">
    <property type="entry name" value="Clathrin_H-chain/VPS_repeat"/>
</dbReference>
<dbReference type="SUPFAM" id="SSF50978">
    <property type="entry name" value="WD40 repeat-like"/>
    <property type="match status" value="1"/>
</dbReference>
<feature type="domain" description="Cytochrome b561" evidence="19">
    <location>
        <begin position="47"/>
        <end position="261"/>
    </location>
</feature>
<keyword evidence="7 15" id="KW-0863">Zinc-finger</keyword>
<dbReference type="SMART" id="SM00299">
    <property type="entry name" value="CLH"/>
    <property type="match status" value="1"/>
</dbReference>
<evidence type="ECO:0000259" key="18">
    <source>
        <dbReference type="PROSITE" id="PS50089"/>
    </source>
</evidence>
<evidence type="ECO:0000256" key="10">
    <source>
        <dbReference type="ARBA" id="ARBA00022982"/>
    </source>
</evidence>
<gene>
    <name evidence="20" type="ORF">LARSCL_LOCUS10745</name>
</gene>
<dbReference type="SUPFAM" id="SSF57850">
    <property type="entry name" value="RING/U-box"/>
    <property type="match status" value="1"/>
</dbReference>
<comment type="caution">
    <text evidence="20">The sequence shown here is derived from an EMBL/GenBank/DDBJ whole genome shotgun (WGS) entry which is preliminary data.</text>
</comment>
<dbReference type="InterPro" id="IPR006593">
    <property type="entry name" value="Cyt_b561/ferric_Rdtase_TM"/>
</dbReference>
<keyword evidence="11 17" id="KW-1133">Transmembrane helix</keyword>
<dbReference type="PIRSF" id="PIRSF028921">
    <property type="entry name" value="VPS41"/>
    <property type="match status" value="1"/>
</dbReference>
<dbReference type="GO" id="GO:0030897">
    <property type="term" value="C:HOPS complex"/>
    <property type="evidence" value="ECO:0007669"/>
    <property type="project" value="UniProtKB-UniRule"/>
</dbReference>
<name>A0AAV2A8Y7_9ARAC</name>
<feature type="repeat" description="CHCR" evidence="16">
    <location>
        <begin position="727"/>
        <end position="880"/>
    </location>
</feature>
<dbReference type="GO" id="GO:0034058">
    <property type="term" value="P:endosomal vesicle fusion"/>
    <property type="evidence" value="ECO:0007669"/>
    <property type="project" value="UniProtKB-UniRule"/>
</dbReference>
<feature type="transmembrane region" description="Helical" evidence="17">
    <location>
        <begin position="115"/>
        <end position="136"/>
    </location>
</feature>
<accession>A0AAV2A8Y7</accession>
<evidence type="ECO:0000256" key="12">
    <source>
        <dbReference type="ARBA" id="ARBA00023136"/>
    </source>
</evidence>
<evidence type="ECO:0000256" key="5">
    <source>
        <dbReference type="ARBA" id="ARBA00022448"/>
    </source>
</evidence>
<evidence type="ECO:0000256" key="16">
    <source>
        <dbReference type="PROSITE-ProRule" id="PRU01006"/>
    </source>
</evidence>
<dbReference type="PROSITE" id="PS50089">
    <property type="entry name" value="ZF_RING_2"/>
    <property type="match status" value="1"/>
</dbReference>
<dbReference type="GO" id="GO:0031901">
    <property type="term" value="C:early endosome membrane"/>
    <property type="evidence" value="ECO:0007669"/>
    <property type="project" value="UniProtKB-SubCell"/>
</dbReference>
<dbReference type="GO" id="GO:0005765">
    <property type="term" value="C:lysosomal membrane"/>
    <property type="evidence" value="ECO:0007669"/>
    <property type="project" value="UniProtKB-SubCell"/>
</dbReference>
<dbReference type="AlphaFoldDB" id="A0AAV2A8Y7"/>
<dbReference type="GO" id="GO:0009267">
    <property type="term" value="P:cellular response to starvation"/>
    <property type="evidence" value="ECO:0007669"/>
    <property type="project" value="TreeGrafter"/>
</dbReference>
<dbReference type="GO" id="GO:0030136">
    <property type="term" value="C:clathrin-coated vesicle"/>
    <property type="evidence" value="ECO:0007669"/>
    <property type="project" value="UniProtKB-SubCell"/>
</dbReference>